<evidence type="ECO:0000313" key="2">
    <source>
        <dbReference type="Proteomes" id="UP000499080"/>
    </source>
</evidence>
<gene>
    <name evidence="1" type="ORF">AVEN_169090_1</name>
</gene>
<dbReference type="OrthoDB" id="6469526at2759"/>
<dbReference type="EMBL" id="BGPR01007392">
    <property type="protein sequence ID" value="GBN26505.1"/>
    <property type="molecule type" value="Genomic_DNA"/>
</dbReference>
<reference evidence="1 2" key="1">
    <citation type="journal article" date="2019" name="Sci. Rep.">
        <title>Orb-weaving spider Araneus ventricosus genome elucidates the spidroin gene catalogue.</title>
        <authorList>
            <person name="Kono N."/>
            <person name="Nakamura H."/>
            <person name="Ohtoshi R."/>
            <person name="Moran D.A.P."/>
            <person name="Shinohara A."/>
            <person name="Yoshida Y."/>
            <person name="Fujiwara M."/>
            <person name="Mori M."/>
            <person name="Tomita M."/>
            <person name="Arakawa K."/>
        </authorList>
    </citation>
    <scope>NUCLEOTIDE SEQUENCE [LARGE SCALE GENOMIC DNA]</scope>
</reference>
<protein>
    <submittedName>
        <fullName evidence="1">Uncharacterized protein</fullName>
    </submittedName>
</protein>
<evidence type="ECO:0000313" key="1">
    <source>
        <dbReference type="EMBL" id="GBN26505.1"/>
    </source>
</evidence>
<comment type="caution">
    <text evidence="1">The sequence shown here is derived from an EMBL/GenBank/DDBJ whole genome shotgun (WGS) entry which is preliminary data.</text>
</comment>
<dbReference type="Proteomes" id="UP000499080">
    <property type="component" value="Unassembled WGS sequence"/>
</dbReference>
<proteinExistence type="predicted"/>
<sequence length="119" mass="13265">MFLSRCAAQRGYSMMGLLHIIPKTSANTLTLQFERIGYVVVVRFSGLLDHLTYLSCGQMKTLVYETSVDSVEDVVARISVTAGEMRDMPGIFKNVKNPMRSLCEACVLLVEISKTFCSM</sequence>
<organism evidence="1 2">
    <name type="scientific">Araneus ventricosus</name>
    <name type="common">Orbweaver spider</name>
    <name type="synonym">Epeira ventricosa</name>
    <dbReference type="NCBI Taxonomy" id="182803"/>
    <lineage>
        <taxon>Eukaryota</taxon>
        <taxon>Metazoa</taxon>
        <taxon>Ecdysozoa</taxon>
        <taxon>Arthropoda</taxon>
        <taxon>Chelicerata</taxon>
        <taxon>Arachnida</taxon>
        <taxon>Araneae</taxon>
        <taxon>Araneomorphae</taxon>
        <taxon>Entelegynae</taxon>
        <taxon>Araneoidea</taxon>
        <taxon>Araneidae</taxon>
        <taxon>Araneus</taxon>
    </lineage>
</organism>
<name>A0A4Y2MHA2_ARAVE</name>
<accession>A0A4Y2MHA2</accession>
<keyword evidence="2" id="KW-1185">Reference proteome</keyword>
<dbReference type="AlphaFoldDB" id="A0A4Y2MHA2"/>